<feature type="binding site" evidence="11">
    <location>
        <position position="43"/>
    </location>
    <ligand>
        <name>CTP</name>
        <dbReference type="ChEBI" id="CHEBI:37563"/>
    </ligand>
</feature>
<evidence type="ECO:0000256" key="10">
    <source>
        <dbReference type="ARBA" id="ARBA00022884"/>
    </source>
</evidence>
<comment type="subunit">
    <text evidence="11">Homodimer.</text>
</comment>
<proteinExistence type="inferred from homology"/>
<dbReference type="PATRIC" id="fig|1613.112.peg.1844"/>
<feature type="binding site" evidence="11">
    <location>
        <position position="124"/>
    </location>
    <ligand>
        <name>ATP</name>
        <dbReference type="ChEBI" id="CHEBI:30616"/>
    </ligand>
</feature>
<keyword evidence="8 11" id="KW-0067">ATP-binding</keyword>
<dbReference type="Gene3D" id="1.20.58.560">
    <property type="match status" value="1"/>
</dbReference>
<dbReference type="GO" id="GO:0160016">
    <property type="term" value="F:CCACCA tRNA nucleotidyltransferase activity"/>
    <property type="evidence" value="ECO:0007669"/>
    <property type="project" value="RHEA"/>
</dbReference>
<dbReference type="SUPFAM" id="SSF81891">
    <property type="entry name" value="Poly A polymerase C-terminal region-like"/>
    <property type="match status" value="1"/>
</dbReference>
<organism evidence="15 16">
    <name type="scientific">Limosilactobacillus fermentum</name>
    <name type="common">Lactobacillus fermentum</name>
    <dbReference type="NCBI Taxonomy" id="1613"/>
    <lineage>
        <taxon>Bacteria</taxon>
        <taxon>Bacillati</taxon>
        <taxon>Bacillota</taxon>
        <taxon>Bacilli</taxon>
        <taxon>Lactobacillales</taxon>
        <taxon>Lactobacillaceae</taxon>
        <taxon>Limosilactobacillus</taxon>
    </lineage>
</organism>
<evidence type="ECO:0000256" key="7">
    <source>
        <dbReference type="ARBA" id="ARBA00022800"/>
    </source>
</evidence>
<dbReference type="Gene3D" id="1.10.246.80">
    <property type="match status" value="1"/>
</dbReference>
<comment type="catalytic activity">
    <reaction evidence="11">
        <text>a tRNA precursor + 2 CTP + ATP = a tRNA with a 3' CCA end + 3 diphosphate</text>
        <dbReference type="Rhea" id="RHEA:14433"/>
        <dbReference type="Rhea" id="RHEA-COMP:10465"/>
        <dbReference type="Rhea" id="RHEA-COMP:10468"/>
        <dbReference type="ChEBI" id="CHEBI:30616"/>
        <dbReference type="ChEBI" id="CHEBI:33019"/>
        <dbReference type="ChEBI" id="CHEBI:37563"/>
        <dbReference type="ChEBI" id="CHEBI:74896"/>
        <dbReference type="ChEBI" id="CHEBI:83071"/>
        <dbReference type="EC" id="2.7.7.72"/>
    </reaction>
</comment>
<dbReference type="NCBIfam" id="NF009814">
    <property type="entry name" value="PRK13299.1"/>
    <property type="match status" value="1"/>
</dbReference>
<keyword evidence="4 11" id="KW-0548">Nucleotidyltransferase</keyword>
<feature type="binding site" evidence="11">
    <location>
        <position position="176"/>
    </location>
    <ligand>
        <name>ATP</name>
        <dbReference type="ChEBI" id="CHEBI:30616"/>
    </ligand>
</feature>
<comment type="miscellaneous">
    <text evidence="11">A single active site specifically recognizes both ATP and CTP and is responsible for their addition.</text>
</comment>
<evidence type="ECO:0000256" key="1">
    <source>
        <dbReference type="ARBA" id="ARBA00001946"/>
    </source>
</evidence>
<dbReference type="InterPro" id="IPR032828">
    <property type="entry name" value="PolyA_RNA-bd"/>
</dbReference>
<keyword evidence="2 11" id="KW-0808">Transferase</keyword>
<feature type="binding site" evidence="11">
    <location>
        <position position="170"/>
    </location>
    <ligand>
        <name>CTP</name>
        <dbReference type="ChEBI" id="CHEBI:37563"/>
    </ligand>
</feature>
<dbReference type="InterPro" id="IPR002646">
    <property type="entry name" value="PolA_pol_head_dom"/>
</dbReference>
<keyword evidence="5 11" id="KW-0479">Metal-binding</keyword>
<evidence type="ECO:0000256" key="8">
    <source>
        <dbReference type="ARBA" id="ARBA00022840"/>
    </source>
</evidence>
<dbReference type="GO" id="GO:0042245">
    <property type="term" value="P:RNA repair"/>
    <property type="evidence" value="ECO:0007669"/>
    <property type="project" value="UniProtKB-KW"/>
</dbReference>
<dbReference type="GO" id="GO:0000287">
    <property type="term" value="F:magnesium ion binding"/>
    <property type="evidence" value="ECO:0007669"/>
    <property type="project" value="UniProtKB-UniRule"/>
</dbReference>
<evidence type="ECO:0000313" key="15">
    <source>
        <dbReference type="EMBL" id="AOR75202.1"/>
    </source>
</evidence>
<feature type="binding site" evidence="11">
    <location>
        <position position="43"/>
    </location>
    <ligand>
        <name>ATP</name>
        <dbReference type="ChEBI" id="CHEBI:30616"/>
    </ligand>
</feature>
<feature type="binding site" evidence="11">
    <location>
        <position position="55"/>
    </location>
    <ligand>
        <name>Mg(2+)</name>
        <dbReference type="ChEBI" id="CHEBI:18420"/>
    </ligand>
</feature>
<keyword evidence="9 11" id="KW-0460">Magnesium</keyword>
<feature type="binding site" evidence="11">
    <location>
        <position position="40"/>
    </location>
    <ligand>
        <name>ATP</name>
        <dbReference type="ChEBI" id="CHEBI:30616"/>
    </ligand>
</feature>
<dbReference type="Proteomes" id="UP000094714">
    <property type="component" value="Chromosome"/>
</dbReference>
<evidence type="ECO:0000313" key="16">
    <source>
        <dbReference type="Proteomes" id="UP000094714"/>
    </source>
</evidence>
<feature type="binding site" evidence="11">
    <location>
        <position position="173"/>
    </location>
    <ligand>
        <name>ATP</name>
        <dbReference type="ChEBI" id="CHEBI:30616"/>
    </ligand>
</feature>
<accession>A0A1D7ZZE4</accession>
<keyword evidence="7 11" id="KW-0692">RNA repair</keyword>
<evidence type="ECO:0000256" key="3">
    <source>
        <dbReference type="ARBA" id="ARBA00022694"/>
    </source>
</evidence>
<feature type="domain" description="Poly A polymerase head" evidence="12">
    <location>
        <begin position="35"/>
        <end position="154"/>
    </location>
</feature>
<name>A0A1D7ZZE4_LIMFE</name>
<reference evidence="15 16" key="1">
    <citation type="submission" date="2016-09" db="EMBL/GenBank/DDBJ databases">
        <title>Genome Sequence of the Lactobacillus fermentum strain NCC2970 (CNCM I-5068).</title>
        <authorList>
            <person name="Barretto C."/>
            <person name="Ngom-Bru C."/>
            <person name="Genevaz A."/>
            <person name="Fournier C."/>
            <person name="Moine D."/>
            <person name="Kassam M."/>
            <person name="Iltis A."/>
            <person name="Sagory-Zalkind P."/>
            <person name="Faucherand G."/>
            <person name="Descombes P."/>
            <person name="Duboux S."/>
        </authorList>
    </citation>
    <scope>NUCLEOTIDE SEQUENCE [LARGE SCALE GENOMIC DNA]</scope>
    <source>
        <strain evidence="15 16">NCC2970</strain>
    </source>
</reference>
<dbReference type="Pfam" id="PF01743">
    <property type="entry name" value="PolyA_pol"/>
    <property type="match status" value="1"/>
</dbReference>
<evidence type="ECO:0000259" key="12">
    <source>
        <dbReference type="Pfam" id="PF01743"/>
    </source>
</evidence>
<evidence type="ECO:0000256" key="9">
    <source>
        <dbReference type="ARBA" id="ARBA00022842"/>
    </source>
</evidence>
<feature type="domain" description="tRNA nucleotidyltransferase/poly(A) polymerase RNA and SrmB- binding" evidence="13">
    <location>
        <begin position="182"/>
        <end position="240"/>
    </location>
</feature>
<evidence type="ECO:0000259" key="13">
    <source>
        <dbReference type="Pfam" id="PF12627"/>
    </source>
</evidence>
<comment type="similarity">
    <text evidence="11">Belongs to the tRNA nucleotidyltransferase/poly(A) polymerase family. Bacterial CCA-adding enzyme type 3 subfamily.</text>
</comment>
<comment type="catalytic activity">
    <reaction evidence="11">
        <text>a tRNA with a 3' CCA end + 2 CTP + ATP = a tRNA with a 3' CCACCA end + 3 diphosphate</text>
        <dbReference type="Rhea" id="RHEA:76235"/>
        <dbReference type="Rhea" id="RHEA-COMP:10468"/>
        <dbReference type="Rhea" id="RHEA-COMP:18655"/>
        <dbReference type="ChEBI" id="CHEBI:30616"/>
        <dbReference type="ChEBI" id="CHEBI:33019"/>
        <dbReference type="ChEBI" id="CHEBI:37563"/>
        <dbReference type="ChEBI" id="CHEBI:83071"/>
        <dbReference type="ChEBI" id="CHEBI:195187"/>
    </reaction>
</comment>
<keyword evidence="10 11" id="KW-0694">RNA-binding</keyword>
<protein>
    <recommendedName>
        <fullName evidence="11">CCA-adding enzyme</fullName>
        <ecNumber evidence="11">2.7.7.72</ecNumber>
    </recommendedName>
    <alternativeName>
        <fullName evidence="11">CCA tRNA nucleotidyltransferase</fullName>
    </alternativeName>
    <alternativeName>
        <fullName evidence="11">tRNA CCA-pyrophosphorylase</fullName>
    </alternativeName>
    <alternativeName>
        <fullName evidence="11">tRNA adenylyl-/cytidylyl- transferase</fullName>
    </alternativeName>
    <alternativeName>
        <fullName evidence="11">tRNA nucleotidyltransferase</fullName>
    </alternativeName>
    <alternativeName>
        <fullName evidence="11">tRNA-NT</fullName>
    </alternativeName>
</protein>
<feature type="binding site" evidence="11">
    <location>
        <position position="40"/>
    </location>
    <ligand>
        <name>CTP</name>
        <dbReference type="ChEBI" id="CHEBI:37563"/>
    </ligand>
</feature>
<comment type="function">
    <text evidence="11">Catalyzes the addition and repair of the essential 3'-terminal CCA sequence in tRNAs without using a nucleic acid template. Adds these three nucleotides in the order of C, C, and A to the tRNA nucleotide-73, using CTP and ATP as substrates and producing inorganic pyrophosphate. tRNA 3'-terminal CCA addition is required both for tRNA processing and repair. Also involved in tRNA surveillance by mediating tandem CCA addition to generate a CCACCA at the 3' terminus of unstable tRNAs. While stable tRNAs receive only 3'-terminal CCA, unstable tRNAs are marked with CCACCA and rapidly degraded.</text>
</comment>
<dbReference type="CDD" id="cd05398">
    <property type="entry name" value="NT_ClassII-CCAase"/>
    <property type="match status" value="1"/>
</dbReference>
<dbReference type="PANTHER" id="PTHR46173">
    <property type="entry name" value="CCA TRNA NUCLEOTIDYLTRANSFERASE 1, MITOCHONDRIAL"/>
    <property type="match status" value="1"/>
</dbReference>
<feature type="binding site" evidence="11">
    <location>
        <position position="53"/>
    </location>
    <ligand>
        <name>Mg(2+)</name>
        <dbReference type="ChEBI" id="CHEBI:18420"/>
    </ligand>
</feature>
<dbReference type="Pfam" id="PF13735">
    <property type="entry name" value="tRNA_NucTran2_2"/>
    <property type="match status" value="1"/>
</dbReference>
<dbReference type="SUPFAM" id="SSF81301">
    <property type="entry name" value="Nucleotidyltransferase"/>
    <property type="match status" value="1"/>
</dbReference>
<dbReference type="GO" id="GO:0005524">
    <property type="term" value="F:ATP binding"/>
    <property type="evidence" value="ECO:0007669"/>
    <property type="project" value="UniProtKB-UniRule"/>
</dbReference>
<keyword evidence="6 11" id="KW-0547">Nucleotide-binding</keyword>
<dbReference type="GO" id="GO:0000049">
    <property type="term" value="F:tRNA binding"/>
    <property type="evidence" value="ECO:0007669"/>
    <property type="project" value="UniProtKB-UniRule"/>
</dbReference>
<dbReference type="AlphaFoldDB" id="A0A1D7ZZE4"/>
<dbReference type="InterPro" id="IPR050264">
    <property type="entry name" value="Bact_CCA-adding_enz_type3_sf"/>
</dbReference>
<dbReference type="GO" id="GO:0001680">
    <property type="term" value="P:tRNA 3'-terminal CCA addition"/>
    <property type="evidence" value="ECO:0007669"/>
    <property type="project" value="UniProtKB-UniRule"/>
</dbReference>
<evidence type="ECO:0000256" key="6">
    <source>
        <dbReference type="ARBA" id="ARBA00022741"/>
    </source>
</evidence>
<gene>
    <name evidence="11" type="primary">cca</name>
    <name evidence="15" type="ORF">LACFE_CDS1759</name>
</gene>
<dbReference type="EMBL" id="CP017151">
    <property type="protein sequence ID" value="AOR75202.1"/>
    <property type="molecule type" value="Genomic_DNA"/>
</dbReference>
<evidence type="ECO:0000259" key="14">
    <source>
        <dbReference type="Pfam" id="PF13735"/>
    </source>
</evidence>
<dbReference type="Pfam" id="PF12627">
    <property type="entry name" value="PolyA_pol_RNAbd"/>
    <property type="match status" value="1"/>
</dbReference>
<comment type="cofactor">
    <cofactor evidence="1 11">
        <name>Mg(2+)</name>
        <dbReference type="ChEBI" id="CHEBI:18420"/>
    </cofactor>
</comment>
<dbReference type="GO" id="GO:0004810">
    <property type="term" value="F:CCA tRNA nucleotidyltransferase activity"/>
    <property type="evidence" value="ECO:0007669"/>
    <property type="project" value="UniProtKB-UniRule"/>
</dbReference>
<feature type="domain" description="CCA-adding enzyme C-terminal" evidence="14">
    <location>
        <begin position="256"/>
        <end position="401"/>
    </location>
</feature>
<dbReference type="EC" id="2.7.7.72" evidence="11"/>
<feature type="binding site" evidence="11">
    <location>
        <position position="176"/>
    </location>
    <ligand>
        <name>CTP</name>
        <dbReference type="ChEBI" id="CHEBI:37563"/>
    </ligand>
</feature>
<feature type="binding site" evidence="11">
    <location>
        <position position="124"/>
    </location>
    <ligand>
        <name>CTP</name>
        <dbReference type="ChEBI" id="CHEBI:37563"/>
    </ligand>
</feature>
<dbReference type="InterPro" id="IPR023068">
    <property type="entry name" value="CCA-adding_enz_firmicutes"/>
</dbReference>
<feature type="binding site" evidence="11">
    <location>
        <position position="167"/>
    </location>
    <ligand>
        <name>ATP</name>
        <dbReference type="ChEBI" id="CHEBI:30616"/>
    </ligand>
</feature>
<evidence type="ECO:0000256" key="4">
    <source>
        <dbReference type="ARBA" id="ARBA00022695"/>
    </source>
</evidence>
<dbReference type="Gene3D" id="3.30.460.10">
    <property type="entry name" value="Beta Polymerase, domain 2"/>
    <property type="match status" value="1"/>
</dbReference>
<feature type="binding site" evidence="11">
    <location>
        <position position="167"/>
    </location>
    <ligand>
        <name>CTP</name>
        <dbReference type="ChEBI" id="CHEBI:37563"/>
    </ligand>
</feature>
<evidence type="ECO:0000256" key="5">
    <source>
        <dbReference type="ARBA" id="ARBA00022723"/>
    </source>
</evidence>
<keyword evidence="3 11" id="KW-0819">tRNA processing</keyword>
<evidence type="ECO:0000256" key="2">
    <source>
        <dbReference type="ARBA" id="ARBA00022679"/>
    </source>
</evidence>
<sequence>MWTKRGFTMKIETLPAEFEPARPILSRIEEAGFEAYFVGGCVRDTILNLPIHDIDIATSAYPAEIKQIFSRTVDTGIEHGTVMILDHGTGYETTTFRTESGYQDFRRPDSVTFVRSLKEDLQRRDFTINALALKEDGTVVDLFDGLGDLKRHLIKAVGDPAERFHEDALRMMRAARFAAKLGFQIEPGTLAGMSQNAALLEKIAVERIQVEFEKLLLGKAVQNGLATMLDTKLYLHCPGLKEGGQGLQYLAQQPLTLNNATQAWGALAICLGLDKNQLRPFLKGWKLSNGLITAVSRAVPLVEKLTTKAAGASDLYQAGQQAVADAVVIANSLGGQVDPQAVQAAYQALPIKESGELALNGGDLIKAGFKPGPAMGKALTTLTKQVVEGQLANDYQTLLKAAGELLKA</sequence>
<dbReference type="HAMAP" id="MF_01263">
    <property type="entry name" value="CCA_bact_type3"/>
    <property type="match status" value="1"/>
</dbReference>
<feature type="binding site" evidence="11">
    <location>
        <position position="170"/>
    </location>
    <ligand>
        <name>ATP</name>
        <dbReference type="ChEBI" id="CHEBI:30616"/>
    </ligand>
</feature>
<dbReference type="Gene3D" id="1.10.3090.10">
    <property type="entry name" value="cca-adding enzyme, domain 2"/>
    <property type="match status" value="1"/>
</dbReference>
<dbReference type="InterPro" id="IPR043519">
    <property type="entry name" value="NT_sf"/>
</dbReference>
<feature type="binding site" evidence="11">
    <location>
        <position position="173"/>
    </location>
    <ligand>
        <name>CTP</name>
        <dbReference type="ChEBI" id="CHEBI:37563"/>
    </ligand>
</feature>
<dbReference type="PANTHER" id="PTHR46173:SF1">
    <property type="entry name" value="CCA TRNA NUCLEOTIDYLTRANSFERASE 1, MITOCHONDRIAL"/>
    <property type="match status" value="1"/>
</dbReference>
<evidence type="ECO:0000256" key="11">
    <source>
        <dbReference type="HAMAP-Rule" id="MF_01263"/>
    </source>
</evidence>
<dbReference type="InterPro" id="IPR032810">
    <property type="entry name" value="CCA-adding_enz_C"/>
</dbReference>